<dbReference type="VEuPathDB" id="FungiDB:TSTA_053020"/>
<dbReference type="PhylomeDB" id="B8MQU9"/>
<evidence type="ECO:0000313" key="3">
    <source>
        <dbReference type="Proteomes" id="UP000001745"/>
    </source>
</evidence>
<accession>B8MQU9</accession>
<dbReference type="Proteomes" id="UP000001745">
    <property type="component" value="Unassembled WGS sequence"/>
</dbReference>
<gene>
    <name evidence="2" type="ORF">TSTA_053020</name>
</gene>
<dbReference type="GeneID" id="8098251"/>
<keyword evidence="3" id="KW-1185">Reference proteome</keyword>
<organism evidence="2 3">
    <name type="scientific">Talaromyces stipitatus (strain ATCC 10500 / CBS 375.48 / QM 6759 / NRRL 1006)</name>
    <name type="common">Penicillium stipitatum</name>
    <dbReference type="NCBI Taxonomy" id="441959"/>
    <lineage>
        <taxon>Eukaryota</taxon>
        <taxon>Fungi</taxon>
        <taxon>Dikarya</taxon>
        <taxon>Ascomycota</taxon>
        <taxon>Pezizomycotina</taxon>
        <taxon>Eurotiomycetes</taxon>
        <taxon>Eurotiomycetidae</taxon>
        <taxon>Eurotiales</taxon>
        <taxon>Trichocomaceae</taxon>
        <taxon>Talaromyces</taxon>
        <taxon>Talaromyces sect. Talaromyces</taxon>
    </lineage>
</organism>
<dbReference type="OrthoDB" id="2143914at2759"/>
<dbReference type="InParanoid" id="B8MQU9"/>
<sequence>MDNIIFEDPSKRVSRKNKVGSNVALPVARCDMAIEQAPQPIDPYFSHDTNFNVYIHGKEPVSLFDMFSLSGDEELGNEDLTNESPQALSQGNINGQREWSVSVSREPAEEVIPIDPAILGKESVSEKNADENVALDCSGSSYPTSPKSLALHRHAQIVEDSAPVSDANSDTRRLPSKRRLAMKLIATPPANDAESRKGKSWEPDEIKLLVQLKEAGSPWSVIAKRFQERFPGRSKGSIQVYWSTKLQYLH</sequence>
<evidence type="ECO:0000313" key="2">
    <source>
        <dbReference type="EMBL" id="EED12784.1"/>
    </source>
</evidence>
<name>B8MQU9_TALSN</name>
<evidence type="ECO:0000259" key="1">
    <source>
        <dbReference type="PROSITE" id="PS50090"/>
    </source>
</evidence>
<proteinExistence type="predicted"/>
<dbReference type="eggNOG" id="ENOG502RPNG">
    <property type="taxonomic scope" value="Eukaryota"/>
</dbReference>
<reference evidence="3" key="1">
    <citation type="journal article" date="2015" name="Genome Announc.">
        <title>Genome sequence of the AIDS-associated pathogen Penicillium marneffei (ATCC18224) and its near taxonomic relative Talaromyces stipitatus (ATCC10500).</title>
        <authorList>
            <person name="Nierman W.C."/>
            <person name="Fedorova-Abrams N.D."/>
            <person name="Andrianopoulos A."/>
        </authorList>
    </citation>
    <scope>NUCLEOTIDE SEQUENCE [LARGE SCALE GENOMIC DNA]</scope>
    <source>
        <strain evidence="3">ATCC 10500 / CBS 375.48 / QM 6759 / NRRL 1006</strain>
    </source>
</reference>
<protein>
    <recommendedName>
        <fullName evidence="1">Myb-like domain-containing protein</fullName>
    </recommendedName>
</protein>
<dbReference type="InterPro" id="IPR001005">
    <property type="entry name" value="SANT/Myb"/>
</dbReference>
<dbReference type="Gene3D" id="1.10.10.60">
    <property type="entry name" value="Homeodomain-like"/>
    <property type="match status" value="1"/>
</dbReference>
<feature type="domain" description="Myb-like" evidence="1">
    <location>
        <begin position="193"/>
        <end position="246"/>
    </location>
</feature>
<dbReference type="RefSeq" id="XP_002486895.1">
    <property type="nucleotide sequence ID" value="XM_002486850.1"/>
</dbReference>
<dbReference type="EMBL" id="EQ962659">
    <property type="protein sequence ID" value="EED12784.1"/>
    <property type="molecule type" value="Genomic_DNA"/>
</dbReference>
<dbReference type="HOGENOM" id="CLU_075632_0_0_1"/>
<dbReference type="AlphaFoldDB" id="B8MQU9"/>
<dbReference type="PROSITE" id="PS50090">
    <property type="entry name" value="MYB_LIKE"/>
    <property type="match status" value="1"/>
</dbReference>